<name>A0AAV4LS71_BABCB</name>
<gene>
    <name evidence="2" type="ORF">BcabD6B2_20630</name>
</gene>
<dbReference type="AlphaFoldDB" id="A0AAV4LS71"/>
<dbReference type="RefSeq" id="XP_067714697.1">
    <property type="nucleotide sequence ID" value="XM_067858596.1"/>
</dbReference>
<dbReference type="GeneID" id="94194109"/>
<dbReference type="EMBL" id="BPLF01000002">
    <property type="protein sequence ID" value="GIX62628.1"/>
    <property type="molecule type" value="Genomic_DNA"/>
</dbReference>
<keyword evidence="3" id="KW-1185">Reference proteome</keyword>
<dbReference type="Proteomes" id="UP001497744">
    <property type="component" value="Unassembled WGS sequence"/>
</dbReference>
<sequence>MASSQRREVRREAVDGVVGSHARQGKPVLHRGSLQPRYVRDRAPVPRVDESQLLLSRQLPQADLTVLRSRRQHARRGGAELHLSDALRVVTQHHDGLRRVAKVPDAHGAVRLAGGDDGVVEGVEAEAVDLGLAGELDLSAARRVVVTRVEESCDVVVGHSHEQVPTRGQNRHVVEGRVLHAEPGHRGHALGALDVPLRVFHGGSARVDVPRAHSAVRRHGDDPALVHPARPVAVRLVAPGEHDLRRRLRRAPRRGRVPGVVVDEEVAEARVRHERELAPRAVGDPVHLAGVDQLGLHVQRRQRVTQHRQPVRLVVAEEAREVLARGERLAHACDRQPQLGDHGVLDVAVRRVRAQQHLVRRHAVPALVRCVRDEVDDQRRPLQPVDHQRVVQERRVPPPDVVLVVLVIRLLLRGVRVRVRPARRLCAAGAGIRRR</sequence>
<evidence type="ECO:0000313" key="3">
    <source>
        <dbReference type="Proteomes" id="UP001497744"/>
    </source>
</evidence>
<reference evidence="2 3" key="1">
    <citation type="submission" date="2021-06" db="EMBL/GenBank/DDBJ databases">
        <title>Genome sequence of Babesia caballi.</title>
        <authorList>
            <person name="Yamagishi J."/>
            <person name="Kidaka T."/>
            <person name="Ochi A."/>
        </authorList>
    </citation>
    <scope>NUCLEOTIDE SEQUENCE [LARGE SCALE GENOMIC DNA]</scope>
    <source>
        <strain evidence="2">USDA-D6B2</strain>
    </source>
</reference>
<proteinExistence type="predicted"/>
<evidence type="ECO:0000313" key="2">
    <source>
        <dbReference type="EMBL" id="GIX62628.1"/>
    </source>
</evidence>
<comment type="caution">
    <text evidence="2">The sequence shown here is derived from an EMBL/GenBank/DDBJ whole genome shotgun (WGS) entry which is preliminary data.</text>
</comment>
<feature type="region of interest" description="Disordered" evidence="1">
    <location>
        <begin position="1"/>
        <end position="34"/>
    </location>
</feature>
<evidence type="ECO:0000256" key="1">
    <source>
        <dbReference type="SAM" id="MobiDB-lite"/>
    </source>
</evidence>
<accession>A0AAV4LS71</accession>
<feature type="compositionally biased region" description="Basic and acidic residues" evidence="1">
    <location>
        <begin position="1"/>
        <end position="14"/>
    </location>
</feature>
<organism evidence="2 3">
    <name type="scientific">Babesia caballi</name>
    <dbReference type="NCBI Taxonomy" id="5871"/>
    <lineage>
        <taxon>Eukaryota</taxon>
        <taxon>Sar</taxon>
        <taxon>Alveolata</taxon>
        <taxon>Apicomplexa</taxon>
        <taxon>Aconoidasida</taxon>
        <taxon>Piroplasmida</taxon>
        <taxon>Babesiidae</taxon>
        <taxon>Babesia</taxon>
    </lineage>
</organism>
<protein>
    <submittedName>
        <fullName evidence="2">Filamentous hemagglutinin N-terminal domain-containing protein</fullName>
    </submittedName>
</protein>